<feature type="region of interest" description="Disordered" evidence="1">
    <location>
        <begin position="1"/>
        <end position="43"/>
    </location>
</feature>
<gene>
    <name evidence="2" type="ORF">GCM10022226_06120</name>
</gene>
<feature type="compositionally biased region" description="Basic and acidic residues" evidence="1">
    <location>
        <begin position="91"/>
        <end position="114"/>
    </location>
</feature>
<sequence length="123" mass="13976">MPGIEFHEKQRSWTNARNPLRETRAPTTSITNEDPPDAWGAAPIRSTGYRAHIVVTDLQERQGFAFGEKAPERRILGRALDALPSGGVLDPAEHDIDGQEDQQRDSQQRDERAHHDRRRPYGQ</sequence>
<feature type="region of interest" description="Disordered" evidence="1">
    <location>
        <begin position="83"/>
        <end position="123"/>
    </location>
</feature>
<evidence type="ECO:0000313" key="2">
    <source>
        <dbReference type="EMBL" id="GAA3790016.1"/>
    </source>
</evidence>
<evidence type="ECO:0000256" key="1">
    <source>
        <dbReference type="SAM" id="MobiDB-lite"/>
    </source>
</evidence>
<name>A0ABP7HIT3_9ACTN</name>
<feature type="compositionally biased region" description="Basic and acidic residues" evidence="1">
    <location>
        <begin position="1"/>
        <end position="11"/>
    </location>
</feature>
<organism evidence="2 3">
    <name type="scientific">Sphaerisporangium flaviroseum</name>
    <dbReference type="NCBI Taxonomy" id="509199"/>
    <lineage>
        <taxon>Bacteria</taxon>
        <taxon>Bacillati</taxon>
        <taxon>Actinomycetota</taxon>
        <taxon>Actinomycetes</taxon>
        <taxon>Streptosporangiales</taxon>
        <taxon>Streptosporangiaceae</taxon>
        <taxon>Sphaerisporangium</taxon>
    </lineage>
</organism>
<dbReference type="EMBL" id="BAAAZR010000001">
    <property type="protein sequence ID" value="GAA3790016.1"/>
    <property type="molecule type" value="Genomic_DNA"/>
</dbReference>
<evidence type="ECO:0000313" key="3">
    <source>
        <dbReference type="Proteomes" id="UP001500888"/>
    </source>
</evidence>
<reference evidence="3" key="1">
    <citation type="journal article" date="2019" name="Int. J. Syst. Evol. Microbiol.">
        <title>The Global Catalogue of Microorganisms (GCM) 10K type strain sequencing project: providing services to taxonomists for standard genome sequencing and annotation.</title>
        <authorList>
            <consortium name="The Broad Institute Genomics Platform"/>
            <consortium name="The Broad Institute Genome Sequencing Center for Infectious Disease"/>
            <person name="Wu L."/>
            <person name="Ma J."/>
        </authorList>
    </citation>
    <scope>NUCLEOTIDE SEQUENCE [LARGE SCALE GENOMIC DNA]</scope>
    <source>
        <strain evidence="3">JCM 16908</strain>
    </source>
</reference>
<keyword evidence="3" id="KW-1185">Reference proteome</keyword>
<proteinExistence type="predicted"/>
<comment type="caution">
    <text evidence="2">The sequence shown here is derived from an EMBL/GenBank/DDBJ whole genome shotgun (WGS) entry which is preliminary data.</text>
</comment>
<dbReference type="Proteomes" id="UP001500888">
    <property type="component" value="Unassembled WGS sequence"/>
</dbReference>
<accession>A0ABP7HIT3</accession>
<protein>
    <submittedName>
        <fullName evidence="2">Uncharacterized protein</fullName>
    </submittedName>
</protein>